<organism evidence="1">
    <name type="scientific">Brassica cretica</name>
    <name type="common">Mustard</name>
    <dbReference type="NCBI Taxonomy" id="69181"/>
    <lineage>
        <taxon>Eukaryota</taxon>
        <taxon>Viridiplantae</taxon>
        <taxon>Streptophyta</taxon>
        <taxon>Embryophyta</taxon>
        <taxon>Tracheophyta</taxon>
        <taxon>Spermatophyta</taxon>
        <taxon>Magnoliopsida</taxon>
        <taxon>eudicotyledons</taxon>
        <taxon>Gunneridae</taxon>
        <taxon>Pentapetalae</taxon>
        <taxon>rosids</taxon>
        <taxon>malvids</taxon>
        <taxon>Brassicales</taxon>
        <taxon>Brassicaceae</taxon>
        <taxon>Brassiceae</taxon>
        <taxon>Brassica</taxon>
    </lineage>
</organism>
<dbReference type="EMBL" id="QGKY02001250">
    <property type="protein sequence ID" value="KAF2564449.1"/>
    <property type="molecule type" value="Genomic_DNA"/>
</dbReference>
<reference evidence="1" key="1">
    <citation type="submission" date="2019-12" db="EMBL/GenBank/DDBJ databases">
        <title>Genome sequencing and annotation of Brassica cretica.</title>
        <authorList>
            <person name="Studholme D.J."/>
            <person name="Sarris P.F."/>
        </authorList>
    </citation>
    <scope>NUCLEOTIDE SEQUENCE</scope>
    <source>
        <strain evidence="1">PFS-102/07</strain>
        <tissue evidence="1">Leaf</tissue>
    </source>
</reference>
<evidence type="ECO:0000313" key="1">
    <source>
        <dbReference type="EMBL" id="KAF2564449.1"/>
    </source>
</evidence>
<comment type="caution">
    <text evidence="1">The sequence shown here is derived from an EMBL/GenBank/DDBJ whole genome shotgun (WGS) entry which is preliminary data.</text>
</comment>
<protein>
    <submittedName>
        <fullName evidence="1">Uncharacterized protein</fullName>
    </submittedName>
</protein>
<name>A0A8S9I4C3_BRACR</name>
<sequence length="143" mass="16891">MDDFRVSRLMDDFRVSRLMDDFRVSRLMDDFRVFHHMVLIFHSFKDMEDFWARKLPDDFQEVFQTESSPMSPFHNRSERFGKFFRSEFDIHVFRSGSDFGRLMGSLHRSLLKYNALEEATSKKSSRRLPGSLLTDSSSISSGV</sequence>
<gene>
    <name evidence="1" type="ORF">F2Q70_00018200</name>
</gene>
<accession>A0A8S9I4C3</accession>
<dbReference type="AlphaFoldDB" id="A0A8S9I4C3"/>
<proteinExistence type="predicted"/>